<reference evidence="5 6" key="1">
    <citation type="submission" date="2019-02" db="EMBL/GenBank/DDBJ databases">
        <title>Deep-cultivation of Planctomycetes and their phenomic and genomic characterization uncovers novel biology.</title>
        <authorList>
            <person name="Wiegand S."/>
            <person name="Jogler M."/>
            <person name="Boedeker C."/>
            <person name="Pinto D."/>
            <person name="Vollmers J."/>
            <person name="Rivas-Marin E."/>
            <person name="Kohn T."/>
            <person name="Peeters S.H."/>
            <person name="Heuer A."/>
            <person name="Rast P."/>
            <person name="Oberbeckmann S."/>
            <person name="Bunk B."/>
            <person name="Jeske O."/>
            <person name="Meyerdierks A."/>
            <person name="Storesund J.E."/>
            <person name="Kallscheuer N."/>
            <person name="Luecker S."/>
            <person name="Lage O.M."/>
            <person name="Pohl T."/>
            <person name="Merkel B.J."/>
            <person name="Hornburger P."/>
            <person name="Mueller R.-W."/>
            <person name="Bruemmer F."/>
            <person name="Labrenz M."/>
            <person name="Spormann A.M."/>
            <person name="Op den Camp H."/>
            <person name="Overmann J."/>
            <person name="Amann R."/>
            <person name="Jetten M.S.M."/>
            <person name="Mascher T."/>
            <person name="Medema M.H."/>
            <person name="Devos D.P."/>
            <person name="Kaster A.-K."/>
            <person name="Ovreas L."/>
            <person name="Rohde M."/>
            <person name="Galperin M.Y."/>
            <person name="Jogler C."/>
        </authorList>
    </citation>
    <scope>NUCLEOTIDE SEQUENCE [LARGE SCALE GENOMIC DNA]</scope>
    <source>
        <strain evidence="5 6">SV_7m_r</strain>
    </source>
</reference>
<evidence type="ECO:0000256" key="3">
    <source>
        <dbReference type="SAM" id="Phobius"/>
    </source>
</evidence>
<dbReference type="Pfam" id="PF02397">
    <property type="entry name" value="Bac_transf"/>
    <property type="match status" value="1"/>
</dbReference>
<keyword evidence="3" id="KW-1133">Transmembrane helix</keyword>
<protein>
    <submittedName>
        <fullName evidence="5">Undecaprenyl-phosphate N-acetylgalactosaminyl 1-phosphate transferase</fullName>
        <ecNumber evidence="5">2.7.8.-</ecNumber>
    </submittedName>
</protein>
<evidence type="ECO:0000256" key="1">
    <source>
        <dbReference type="ARBA" id="ARBA00006464"/>
    </source>
</evidence>
<dbReference type="EMBL" id="CP036272">
    <property type="protein sequence ID" value="QDT60915.1"/>
    <property type="molecule type" value="Genomic_DNA"/>
</dbReference>
<feature type="region of interest" description="Disordered" evidence="2">
    <location>
        <begin position="1"/>
        <end position="25"/>
    </location>
</feature>
<feature type="transmembrane region" description="Helical" evidence="3">
    <location>
        <begin position="59"/>
        <end position="79"/>
    </location>
</feature>
<proteinExistence type="inferred from homology"/>
<feature type="domain" description="Bacterial sugar transferase" evidence="4">
    <location>
        <begin position="53"/>
        <end position="236"/>
    </location>
</feature>
<dbReference type="InterPro" id="IPR003362">
    <property type="entry name" value="Bact_transf"/>
</dbReference>
<comment type="similarity">
    <text evidence="1">Belongs to the bacterial sugar transferase family.</text>
</comment>
<evidence type="ECO:0000313" key="5">
    <source>
        <dbReference type="EMBL" id="QDT60915.1"/>
    </source>
</evidence>
<accession>A0A517SXP4</accession>
<dbReference type="PANTHER" id="PTHR30576">
    <property type="entry name" value="COLANIC BIOSYNTHESIS UDP-GLUCOSE LIPID CARRIER TRANSFERASE"/>
    <property type="match status" value="1"/>
</dbReference>
<dbReference type="EC" id="2.7.8.-" evidence="5"/>
<dbReference type="GO" id="GO:0016780">
    <property type="term" value="F:phosphotransferase activity, for other substituted phosphate groups"/>
    <property type="evidence" value="ECO:0007669"/>
    <property type="project" value="TreeGrafter"/>
</dbReference>
<dbReference type="Proteomes" id="UP000315003">
    <property type="component" value="Chromosome"/>
</dbReference>
<evidence type="ECO:0000259" key="4">
    <source>
        <dbReference type="Pfam" id="PF02397"/>
    </source>
</evidence>
<keyword evidence="5" id="KW-0808">Transferase</keyword>
<keyword evidence="3" id="KW-0472">Membrane</keyword>
<keyword evidence="3" id="KW-0812">Transmembrane</keyword>
<dbReference type="PANTHER" id="PTHR30576:SF0">
    <property type="entry name" value="UNDECAPRENYL-PHOSPHATE N-ACETYLGALACTOSAMINYL 1-PHOSPHATE TRANSFERASE-RELATED"/>
    <property type="match status" value="1"/>
</dbReference>
<evidence type="ECO:0000256" key="2">
    <source>
        <dbReference type="SAM" id="MobiDB-lite"/>
    </source>
</evidence>
<dbReference type="AlphaFoldDB" id="A0A517SXP4"/>
<name>A0A517SXP4_9BACT</name>
<feature type="compositionally biased region" description="Basic and acidic residues" evidence="2">
    <location>
        <begin position="1"/>
        <end position="11"/>
    </location>
</feature>
<gene>
    <name evidence="5" type="primary">tuaA</name>
    <name evidence="5" type="ORF">SV7mr_34440</name>
</gene>
<dbReference type="RefSeq" id="WP_419187467.1">
    <property type="nucleotide sequence ID" value="NZ_CP036272.1"/>
</dbReference>
<evidence type="ECO:0000313" key="6">
    <source>
        <dbReference type="Proteomes" id="UP000315003"/>
    </source>
</evidence>
<organism evidence="5 6">
    <name type="scientific">Stieleria bergensis</name>
    <dbReference type="NCBI Taxonomy" id="2528025"/>
    <lineage>
        <taxon>Bacteria</taxon>
        <taxon>Pseudomonadati</taxon>
        <taxon>Planctomycetota</taxon>
        <taxon>Planctomycetia</taxon>
        <taxon>Pirellulales</taxon>
        <taxon>Pirellulaceae</taxon>
        <taxon>Stieleria</taxon>
    </lineage>
</organism>
<sequence>MDDQHSEKDRTSVSTLTIPQQNTQQTSELFPNDKLKADAKSQALSRARYFRHKNLAERIIGAVLFVMTAPVMIVVAVLVKLTSHGPAIYRQERLGKHGEVFEVLKFRSMYSDAEKDGKPVWSSKRDSRITPLGRFLRASHLDELPQLWNVVMGDMVLTGPRPERPKICDVLAGQIDGYYRRNAVKPGITGLAQINLPPDETLADVKRKQFLDLHYIEHAGWLLDFRMIMATVLRIFFIKGEKAMGMMGLCRRSLVRASVVTTEDDNRHPFDDPRVKRIDGESTGDQVVHVCDQQHATSELASHLENAGRPPASPR</sequence>
<keyword evidence="6" id="KW-1185">Reference proteome</keyword>
<feature type="compositionally biased region" description="Polar residues" evidence="2">
    <location>
        <begin position="12"/>
        <end position="25"/>
    </location>
</feature>